<comment type="caution">
    <text evidence="1">The sequence shown here is derived from an EMBL/GenBank/DDBJ whole genome shotgun (WGS) entry which is preliminary data.</text>
</comment>
<name>A0AAN5CJM4_9BILA</name>
<proteinExistence type="predicted"/>
<dbReference type="AlphaFoldDB" id="A0AAN5CJM4"/>
<organism evidence="1 2">
    <name type="scientific">Pristionchus mayeri</name>
    <dbReference type="NCBI Taxonomy" id="1317129"/>
    <lineage>
        <taxon>Eukaryota</taxon>
        <taxon>Metazoa</taxon>
        <taxon>Ecdysozoa</taxon>
        <taxon>Nematoda</taxon>
        <taxon>Chromadorea</taxon>
        <taxon>Rhabditida</taxon>
        <taxon>Rhabditina</taxon>
        <taxon>Diplogasteromorpha</taxon>
        <taxon>Diplogasteroidea</taxon>
        <taxon>Neodiplogasteridae</taxon>
        <taxon>Pristionchus</taxon>
    </lineage>
</organism>
<reference evidence="2" key="1">
    <citation type="submission" date="2022-10" db="EMBL/GenBank/DDBJ databases">
        <title>Genome assembly of Pristionchus species.</title>
        <authorList>
            <person name="Yoshida K."/>
            <person name="Sommer R.J."/>
        </authorList>
    </citation>
    <scope>NUCLEOTIDE SEQUENCE [LARGE SCALE GENOMIC DNA]</scope>
    <source>
        <strain evidence="2">RS5460</strain>
    </source>
</reference>
<dbReference type="Proteomes" id="UP001328107">
    <property type="component" value="Unassembled WGS sequence"/>
</dbReference>
<sequence length="94" mass="10043">MTTTASSDYTFCVLLSLELIRLGDSTDLSTAFFRAASKAAKGVLAVIDASGSGELQAERLQLARQEANHLVNLTRILTSGSAPEEVTRDIKNQS</sequence>
<accession>A0AAN5CJM4</accession>
<protein>
    <submittedName>
        <fullName evidence="1">Uncharacterized protein</fullName>
    </submittedName>
</protein>
<evidence type="ECO:0000313" key="2">
    <source>
        <dbReference type="Proteomes" id="UP001328107"/>
    </source>
</evidence>
<gene>
    <name evidence="1" type="ORF">PMAYCL1PPCAC_15858</name>
</gene>
<keyword evidence="2" id="KW-1185">Reference proteome</keyword>
<dbReference type="EMBL" id="BTRK01000004">
    <property type="protein sequence ID" value="GMR45663.1"/>
    <property type="molecule type" value="Genomic_DNA"/>
</dbReference>
<evidence type="ECO:0000313" key="1">
    <source>
        <dbReference type="EMBL" id="GMR45663.1"/>
    </source>
</evidence>